<dbReference type="EMBL" id="JAPCWZ010000002">
    <property type="protein sequence ID" value="KAK8876687.1"/>
    <property type="molecule type" value="Genomic_DNA"/>
</dbReference>
<organism evidence="1 2">
    <name type="scientific">Apiospora arundinis</name>
    <dbReference type="NCBI Taxonomy" id="335852"/>
    <lineage>
        <taxon>Eukaryota</taxon>
        <taxon>Fungi</taxon>
        <taxon>Dikarya</taxon>
        <taxon>Ascomycota</taxon>
        <taxon>Pezizomycotina</taxon>
        <taxon>Sordariomycetes</taxon>
        <taxon>Xylariomycetidae</taxon>
        <taxon>Amphisphaeriales</taxon>
        <taxon>Apiosporaceae</taxon>
        <taxon>Apiospora</taxon>
    </lineage>
</organism>
<name>A0ABR2JFH3_9PEZI</name>
<comment type="caution">
    <text evidence="1">The sequence shown here is derived from an EMBL/GenBank/DDBJ whole genome shotgun (WGS) entry which is preliminary data.</text>
</comment>
<keyword evidence="2" id="KW-1185">Reference proteome</keyword>
<accession>A0ABR2JFH3</accession>
<proteinExistence type="predicted"/>
<dbReference type="Proteomes" id="UP001390339">
    <property type="component" value="Unassembled WGS sequence"/>
</dbReference>
<gene>
    <name evidence="1" type="ORF">PGQ11_001633</name>
</gene>
<reference evidence="1 2" key="1">
    <citation type="journal article" date="2024" name="IMA Fungus">
        <title>Apiospora arundinis, a panoply of carbohydrate-active enzymes and secondary metabolites.</title>
        <authorList>
            <person name="Sorensen T."/>
            <person name="Petersen C."/>
            <person name="Muurmann A.T."/>
            <person name="Christiansen J.V."/>
            <person name="Brundto M.L."/>
            <person name="Overgaard C.K."/>
            <person name="Boysen A.T."/>
            <person name="Wollenberg R.D."/>
            <person name="Larsen T.O."/>
            <person name="Sorensen J.L."/>
            <person name="Nielsen K.L."/>
            <person name="Sondergaard T.E."/>
        </authorList>
    </citation>
    <scope>NUCLEOTIDE SEQUENCE [LARGE SCALE GENOMIC DNA]</scope>
    <source>
        <strain evidence="1 2">AAU 773</strain>
    </source>
</reference>
<evidence type="ECO:0000313" key="1">
    <source>
        <dbReference type="EMBL" id="KAK8876687.1"/>
    </source>
</evidence>
<protein>
    <submittedName>
        <fullName evidence="1">Uncharacterized protein</fullName>
    </submittedName>
</protein>
<sequence length="113" mass="12819">MTLDCFREARRLHKLGKGDEARCFCGAEVPCRVQHACMEFDAAVVIELLNVNAGLTLPLKQDSIAPALVSRGLKEKELKWVMDAFGHLFLEDCKFTPPLTRDQLRFEYYAAET</sequence>
<evidence type="ECO:0000313" key="2">
    <source>
        <dbReference type="Proteomes" id="UP001390339"/>
    </source>
</evidence>